<reference evidence="2 3" key="1">
    <citation type="submission" date="2018-12" db="EMBL/GenBank/DDBJ databases">
        <authorList>
            <consortium name="Pathogen Informatics"/>
        </authorList>
    </citation>
    <scope>NUCLEOTIDE SEQUENCE [LARGE SCALE GENOMIC DNA]</scope>
    <source>
        <strain evidence="2 3">NCTC9044</strain>
    </source>
</reference>
<evidence type="ECO:0000313" key="3">
    <source>
        <dbReference type="Proteomes" id="UP000271797"/>
    </source>
</evidence>
<organism evidence="2 3">
    <name type="scientific">Escherichia coli</name>
    <dbReference type="NCBI Taxonomy" id="562"/>
    <lineage>
        <taxon>Bacteria</taxon>
        <taxon>Pseudomonadati</taxon>
        <taxon>Pseudomonadota</taxon>
        <taxon>Gammaproteobacteria</taxon>
        <taxon>Enterobacterales</taxon>
        <taxon>Enterobacteriaceae</taxon>
        <taxon>Escherichia</taxon>
    </lineage>
</organism>
<protein>
    <submittedName>
        <fullName evidence="2">Adenylate cyclase</fullName>
    </submittedName>
</protein>
<dbReference type="GO" id="GO:0004016">
    <property type="term" value="F:adenylate cyclase activity"/>
    <property type="evidence" value="ECO:0007669"/>
    <property type="project" value="InterPro"/>
</dbReference>
<dbReference type="AlphaFoldDB" id="A0A3S4JSE7"/>
<sequence>MVPCDEEEHYDDYVMTLYAQGVLTPNEWLDLGGLSSLSAEEYFGASLWQLYKSIDSPYKAVLKTLLLEAYSWEYPNPRLLAKDIKQRLHDGEIVSFGLDPYCMMLERVTGVPDGD</sequence>
<evidence type="ECO:0000313" key="2">
    <source>
        <dbReference type="EMBL" id="VED09904.1"/>
    </source>
</evidence>
<dbReference type="PANTHER" id="PTHR38760">
    <property type="entry name" value="ADENYLATE CYCLASE"/>
    <property type="match status" value="1"/>
</dbReference>
<dbReference type="InterPro" id="IPR000274">
    <property type="entry name" value="Adenylate_cyclase_1"/>
</dbReference>
<gene>
    <name evidence="2" type="primary">cyaA_2</name>
    <name evidence="2" type="ORF">NCTC9044_02085</name>
</gene>
<dbReference type="Pfam" id="PF01295">
    <property type="entry name" value="Adenylate_cycl"/>
    <property type="match status" value="1"/>
</dbReference>
<name>A0A3S4JSE7_ECOLX</name>
<accession>A0A3S4JSE7</accession>
<proteinExistence type="inferred from homology"/>
<dbReference type="EMBL" id="LR134238">
    <property type="protein sequence ID" value="VED09904.1"/>
    <property type="molecule type" value="Genomic_DNA"/>
</dbReference>
<dbReference type="PROSITE" id="PS01092">
    <property type="entry name" value="ADENYLATE_CYCLASE_1_1"/>
    <property type="match status" value="1"/>
</dbReference>
<dbReference type="Proteomes" id="UP000271797">
    <property type="component" value="Chromosome"/>
</dbReference>
<dbReference type="PANTHER" id="PTHR38760:SF1">
    <property type="entry name" value="ADENYLATE CYCLASE"/>
    <property type="match status" value="1"/>
</dbReference>
<evidence type="ECO:0000256" key="1">
    <source>
        <dbReference type="RuleBase" id="RU004184"/>
    </source>
</evidence>
<comment type="similarity">
    <text evidence="1">Belongs to the adenylyl cyclase class-1 family.</text>
</comment>
<dbReference type="GO" id="GO:0006171">
    <property type="term" value="P:cAMP biosynthetic process"/>
    <property type="evidence" value="ECO:0007669"/>
    <property type="project" value="InterPro"/>
</dbReference>
<dbReference type="InterPro" id="IPR024686">
    <property type="entry name" value="Adenylate_cyclase_1_CS"/>
</dbReference>